<dbReference type="InterPro" id="IPR013096">
    <property type="entry name" value="Cupin_2"/>
</dbReference>
<dbReference type="SUPFAM" id="SSF69118">
    <property type="entry name" value="AhpD-like"/>
    <property type="match status" value="1"/>
</dbReference>
<dbReference type="Proteomes" id="UP000288079">
    <property type="component" value="Unassembled WGS sequence"/>
</dbReference>
<dbReference type="SUPFAM" id="SSF51182">
    <property type="entry name" value="RmlC-like cupins"/>
    <property type="match status" value="1"/>
</dbReference>
<dbReference type="PANTHER" id="PTHR43698:SF1">
    <property type="entry name" value="BLL4564 PROTEIN"/>
    <property type="match status" value="1"/>
</dbReference>
<dbReference type="InterPro" id="IPR003779">
    <property type="entry name" value="CMD-like"/>
</dbReference>
<protein>
    <submittedName>
        <fullName evidence="3">Gamma-carboxymuconolactone decarboxylase</fullName>
    </submittedName>
</protein>
<sequence length="258" mass="28375">MVKAQVKIQQSAGRDALGDFAPEFAHLNDDILFGEVWSRNDLLSLRDRSIVTVVALMSQGLTDSSFKYHLESAKKNGVTKTEMAEILTHAAFYAGWSKAWAAFRMAKEVWTSGADSTALSSLDTYAQTIIFPIGKPNDAYAKYFVGQSYLAPIVAGGVPIANVTFEPGCRNNWHIHNATKGGGQTLVCVGGRGYYQEWGKEPIELLPGDAVYIPTGVKHWHGAAFDSWFSHLAIEVPGENNSNEWLEPVSNEEYSKLK</sequence>
<dbReference type="AlphaFoldDB" id="A0A401LWV2"/>
<dbReference type="Pfam" id="PF07883">
    <property type="entry name" value="Cupin_2"/>
    <property type="match status" value="1"/>
</dbReference>
<proteinExistence type="predicted"/>
<keyword evidence="4" id="KW-1185">Reference proteome</keyword>
<dbReference type="Gene3D" id="1.20.1290.10">
    <property type="entry name" value="AhpD-like"/>
    <property type="match status" value="1"/>
</dbReference>
<dbReference type="Pfam" id="PF02627">
    <property type="entry name" value="CMD"/>
    <property type="match status" value="1"/>
</dbReference>
<feature type="domain" description="Cupin type-2" evidence="2">
    <location>
        <begin position="163"/>
        <end position="226"/>
    </location>
</feature>
<accession>A0A401LWV2</accession>
<evidence type="ECO:0000313" key="4">
    <source>
        <dbReference type="Proteomes" id="UP000288079"/>
    </source>
</evidence>
<reference evidence="3 4" key="1">
    <citation type="submission" date="2018-10" db="EMBL/GenBank/DDBJ databases">
        <title>Draft Genome Sequence of Bacteroides sp. KCTC 15687.</title>
        <authorList>
            <person name="Yu S.Y."/>
            <person name="Kim J.S."/>
            <person name="Oh B.S."/>
            <person name="Park S.H."/>
            <person name="Kang S.W."/>
            <person name="Park J.E."/>
            <person name="Choi S.H."/>
            <person name="Han K.I."/>
            <person name="Lee K.C."/>
            <person name="Eom M.K."/>
            <person name="Suh M.K."/>
            <person name="Lee D.H."/>
            <person name="Yoon H."/>
            <person name="Kim B."/>
            <person name="Yang S.J."/>
            <person name="Lee J.S."/>
            <person name="Lee J.H."/>
        </authorList>
    </citation>
    <scope>NUCLEOTIDE SEQUENCE [LARGE SCALE GENOMIC DNA]</scope>
    <source>
        <strain evidence="3 4">KCTC 15687</strain>
    </source>
</reference>
<dbReference type="InterPro" id="IPR047263">
    <property type="entry name" value="HNL-like_cupin"/>
</dbReference>
<dbReference type="InterPro" id="IPR011051">
    <property type="entry name" value="RmlC_Cupin_sf"/>
</dbReference>
<dbReference type="Gene3D" id="2.60.120.10">
    <property type="entry name" value="Jelly Rolls"/>
    <property type="match status" value="1"/>
</dbReference>
<name>A0A401LWV2_9BACE</name>
<dbReference type="CDD" id="cd02233">
    <property type="entry name" value="cupin_HNL-like"/>
    <property type="match status" value="1"/>
</dbReference>
<organism evidence="3 4">
    <name type="scientific">Bacteroides faecalis</name>
    <dbReference type="NCBI Taxonomy" id="2447885"/>
    <lineage>
        <taxon>Bacteria</taxon>
        <taxon>Pseudomonadati</taxon>
        <taxon>Bacteroidota</taxon>
        <taxon>Bacteroidia</taxon>
        <taxon>Bacteroidales</taxon>
        <taxon>Bacteroidaceae</taxon>
        <taxon>Bacteroides</taxon>
    </lineage>
</organism>
<dbReference type="InterPro" id="IPR029032">
    <property type="entry name" value="AhpD-like"/>
</dbReference>
<gene>
    <name evidence="3" type="ORF">KGMB02408_29270</name>
</gene>
<evidence type="ECO:0000259" key="2">
    <source>
        <dbReference type="Pfam" id="PF07883"/>
    </source>
</evidence>
<dbReference type="EMBL" id="BHWB01000008">
    <property type="protein sequence ID" value="GCB35982.1"/>
    <property type="molecule type" value="Genomic_DNA"/>
</dbReference>
<comment type="caution">
    <text evidence="3">The sequence shown here is derived from an EMBL/GenBank/DDBJ whole genome shotgun (WGS) entry which is preliminary data.</text>
</comment>
<feature type="domain" description="Carboxymuconolactone decarboxylase-like" evidence="1">
    <location>
        <begin position="22"/>
        <end position="108"/>
    </location>
</feature>
<evidence type="ECO:0000259" key="1">
    <source>
        <dbReference type="Pfam" id="PF02627"/>
    </source>
</evidence>
<dbReference type="PANTHER" id="PTHR43698">
    <property type="entry name" value="RIBD C-TERMINAL DOMAIN CONTAINING PROTEIN"/>
    <property type="match status" value="1"/>
</dbReference>
<dbReference type="GO" id="GO:0051920">
    <property type="term" value="F:peroxiredoxin activity"/>
    <property type="evidence" value="ECO:0007669"/>
    <property type="project" value="InterPro"/>
</dbReference>
<dbReference type="InterPro" id="IPR014710">
    <property type="entry name" value="RmlC-like_jellyroll"/>
</dbReference>
<evidence type="ECO:0000313" key="3">
    <source>
        <dbReference type="EMBL" id="GCB35982.1"/>
    </source>
</evidence>